<name>X8CTZ2_MYCIT</name>
<gene>
    <name evidence="1" type="ORF">I550_3011</name>
</gene>
<comment type="caution">
    <text evidence="1">The sequence shown here is derived from an EMBL/GenBank/DDBJ whole genome shotgun (WGS) entry which is preliminary data.</text>
</comment>
<protein>
    <submittedName>
        <fullName evidence="1">Uncharacterized protein</fullName>
    </submittedName>
</protein>
<reference evidence="1 2" key="1">
    <citation type="submission" date="2013-12" db="EMBL/GenBank/DDBJ databases">
        <authorList>
            <person name="Zelazny A."/>
            <person name="Olivier K."/>
            <person name="Holland S."/>
            <person name="Lenaerts A."/>
            <person name="Ordway D."/>
            <person name="DeGroote M.A."/>
            <person name="Parker T."/>
            <person name="Sizemore C."/>
            <person name="Tallon L.J."/>
            <person name="Sadzewicz L.K."/>
            <person name="Sengamalay N."/>
            <person name="Fraser C.M."/>
            <person name="Hine E."/>
            <person name="Shefchek K.A."/>
            <person name="Das S.P."/>
            <person name="Tettelin H."/>
        </authorList>
    </citation>
    <scope>NUCLEOTIDE SEQUENCE [LARGE SCALE GENOMIC DNA]</scope>
    <source>
        <strain evidence="1 2">1956</strain>
    </source>
</reference>
<evidence type="ECO:0000313" key="1">
    <source>
        <dbReference type="EMBL" id="EUA59862.1"/>
    </source>
</evidence>
<dbReference type="Proteomes" id="UP000020825">
    <property type="component" value="Unassembled WGS sequence"/>
</dbReference>
<proteinExistence type="predicted"/>
<dbReference type="AlphaFoldDB" id="X8CTZ2"/>
<organism evidence="1 2">
    <name type="scientific">Mycobacterium intracellulare 1956</name>
    <dbReference type="NCBI Taxonomy" id="1299331"/>
    <lineage>
        <taxon>Bacteria</taxon>
        <taxon>Bacillati</taxon>
        <taxon>Actinomycetota</taxon>
        <taxon>Actinomycetes</taxon>
        <taxon>Mycobacteriales</taxon>
        <taxon>Mycobacteriaceae</taxon>
        <taxon>Mycobacterium</taxon>
        <taxon>Mycobacterium avium complex (MAC)</taxon>
    </lineage>
</organism>
<feature type="non-terminal residue" evidence="1">
    <location>
        <position position="71"/>
    </location>
</feature>
<dbReference type="EMBL" id="JAOG01000001">
    <property type="protein sequence ID" value="EUA59862.1"/>
    <property type="molecule type" value="Genomic_DNA"/>
</dbReference>
<accession>X8CTZ2</accession>
<sequence>MVAELVLAFFSGKRTNHERSFGLSASAHRRTDHCGLMSRSSRNRRVIAQAVDKRAGVNRVPAANCVGNLCE</sequence>
<evidence type="ECO:0000313" key="2">
    <source>
        <dbReference type="Proteomes" id="UP000020825"/>
    </source>
</evidence>